<evidence type="ECO:0000313" key="2">
    <source>
        <dbReference type="Proteomes" id="UP001054252"/>
    </source>
</evidence>
<name>A0AAV5MQW0_9ROSI</name>
<accession>A0AAV5MQW0</accession>
<organism evidence="1 2">
    <name type="scientific">Rubroshorea leprosula</name>
    <dbReference type="NCBI Taxonomy" id="152421"/>
    <lineage>
        <taxon>Eukaryota</taxon>
        <taxon>Viridiplantae</taxon>
        <taxon>Streptophyta</taxon>
        <taxon>Embryophyta</taxon>
        <taxon>Tracheophyta</taxon>
        <taxon>Spermatophyta</taxon>
        <taxon>Magnoliopsida</taxon>
        <taxon>eudicotyledons</taxon>
        <taxon>Gunneridae</taxon>
        <taxon>Pentapetalae</taxon>
        <taxon>rosids</taxon>
        <taxon>malvids</taxon>
        <taxon>Malvales</taxon>
        <taxon>Dipterocarpaceae</taxon>
        <taxon>Rubroshorea</taxon>
    </lineage>
</organism>
<dbReference type="AlphaFoldDB" id="A0AAV5MQW0"/>
<comment type="caution">
    <text evidence="1">The sequence shown here is derived from an EMBL/GenBank/DDBJ whole genome shotgun (WGS) entry which is preliminary data.</text>
</comment>
<evidence type="ECO:0000313" key="1">
    <source>
        <dbReference type="EMBL" id="GKV51228.1"/>
    </source>
</evidence>
<gene>
    <name evidence="1" type="ORF">SLEP1_g57897</name>
</gene>
<reference evidence="1 2" key="1">
    <citation type="journal article" date="2021" name="Commun. Biol.">
        <title>The genome of Shorea leprosula (Dipterocarpaceae) highlights the ecological relevance of drought in aseasonal tropical rainforests.</title>
        <authorList>
            <person name="Ng K.K.S."/>
            <person name="Kobayashi M.J."/>
            <person name="Fawcett J.A."/>
            <person name="Hatakeyama M."/>
            <person name="Paape T."/>
            <person name="Ng C.H."/>
            <person name="Ang C.C."/>
            <person name="Tnah L.H."/>
            <person name="Lee C.T."/>
            <person name="Nishiyama T."/>
            <person name="Sese J."/>
            <person name="O'Brien M.J."/>
            <person name="Copetti D."/>
            <person name="Mohd Noor M.I."/>
            <person name="Ong R.C."/>
            <person name="Putra M."/>
            <person name="Sireger I.Z."/>
            <person name="Indrioko S."/>
            <person name="Kosugi Y."/>
            <person name="Izuno A."/>
            <person name="Isagi Y."/>
            <person name="Lee S.L."/>
            <person name="Shimizu K.K."/>
        </authorList>
    </citation>
    <scope>NUCLEOTIDE SEQUENCE [LARGE SCALE GENOMIC DNA]</scope>
    <source>
        <strain evidence="1">214</strain>
    </source>
</reference>
<proteinExistence type="predicted"/>
<dbReference type="EMBL" id="BPVZ01000458">
    <property type="protein sequence ID" value="GKV51228.1"/>
    <property type="molecule type" value="Genomic_DNA"/>
</dbReference>
<evidence type="ECO:0008006" key="3">
    <source>
        <dbReference type="Google" id="ProtNLM"/>
    </source>
</evidence>
<protein>
    <recommendedName>
        <fullName evidence="3">Secreted protein</fullName>
    </recommendedName>
</protein>
<dbReference type="Proteomes" id="UP001054252">
    <property type="component" value="Unassembled WGS sequence"/>
</dbReference>
<keyword evidence="2" id="KW-1185">Reference proteome</keyword>
<sequence length="78" mass="8670">MTVGMLGLSFANSCTHSNPTCMHLRTSSRWDGSATMLSTKATMLPSFHNFQAWKGQRLASKWAGKKGELNIRLVKERA</sequence>